<dbReference type="EMBL" id="CP003219">
    <property type="protein sequence ID" value="AEW92478.1"/>
    <property type="molecule type" value="Genomic_DNA"/>
</dbReference>
<gene>
    <name evidence="2" type="ordered locus">SCATT_01070</name>
</gene>
<dbReference type="PATRIC" id="fig|1003195.29.peg.104"/>
<sequence>MPVTARVSLPILSVPGRNRSGSGRSGHGFGGSRAAGGHPGGLLRPDGGRVAVVRWAWRPTGGAVADGRRSG</sequence>
<dbReference type="AlphaFoldDB" id="G8WYT7"/>
<dbReference type="Proteomes" id="UP000007842">
    <property type="component" value="Chromosome"/>
</dbReference>
<evidence type="ECO:0000256" key="1">
    <source>
        <dbReference type="SAM" id="MobiDB-lite"/>
    </source>
</evidence>
<protein>
    <submittedName>
        <fullName evidence="2">Uncharacterized protein</fullName>
    </submittedName>
</protein>
<feature type="region of interest" description="Disordered" evidence="1">
    <location>
        <begin position="1"/>
        <end position="45"/>
    </location>
</feature>
<accession>G8WYT7</accession>
<organism evidence="2 3">
    <name type="scientific">Streptantibioticus cattleyicolor (strain ATCC 35852 / DSM 46488 / JCM 4925 / NBRC 14057 / NRRL 8057)</name>
    <name type="common">Streptomyces cattleya</name>
    <dbReference type="NCBI Taxonomy" id="1003195"/>
    <lineage>
        <taxon>Bacteria</taxon>
        <taxon>Bacillati</taxon>
        <taxon>Actinomycetota</taxon>
        <taxon>Actinomycetes</taxon>
        <taxon>Kitasatosporales</taxon>
        <taxon>Streptomycetaceae</taxon>
        <taxon>Streptantibioticus</taxon>
    </lineage>
</organism>
<dbReference type="HOGENOM" id="CLU_2738187_0_0_11"/>
<feature type="compositionally biased region" description="Gly residues" evidence="1">
    <location>
        <begin position="23"/>
        <end position="40"/>
    </location>
</feature>
<dbReference type="KEGG" id="scy:SCATT_01070"/>
<proteinExistence type="predicted"/>
<keyword evidence="3" id="KW-1185">Reference proteome</keyword>
<reference evidence="3" key="1">
    <citation type="submission" date="2011-12" db="EMBL/GenBank/DDBJ databases">
        <title>Complete genome sequence of Streptomyces cattleya strain DSM 46488.</title>
        <authorList>
            <person name="Ou H.-Y."/>
            <person name="Li P."/>
            <person name="Zhao C."/>
            <person name="O'Hagan D."/>
            <person name="Deng Z."/>
        </authorList>
    </citation>
    <scope>NUCLEOTIDE SEQUENCE [LARGE SCALE GENOMIC DNA]</scope>
    <source>
        <strain evidence="3">ATCC 35852 / DSM 46488 / JCM 4925 / NBRC 14057 / NRRL 8057</strain>
    </source>
</reference>
<evidence type="ECO:0000313" key="2">
    <source>
        <dbReference type="EMBL" id="AEW92478.1"/>
    </source>
</evidence>
<evidence type="ECO:0000313" key="3">
    <source>
        <dbReference type="Proteomes" id="UP000007842"/>
    </source>
</evidence>
<dbReference type="STRING" id="1003195.SCATT_01070"/>
<name>G8WYT7_STREN</name>